<dbReference type="EMBL" id="MU806009">
    <property type="protein sequence ID" value="KAJ3842325.1"/>
    <property type="molecule type" value="Genomic_DNA"/>
</dbReference>
<gene>
    <name evidence="1" type="ORF">F5878DRAFT_403864</name>
</gene>
<comment type="caution">
    <text evidence="1">The sequence shown here is derived from an EMBL/GenBank/DDBJ whole genome shotgun (WGS) entry which is preliminary data.</text>
</comment>
<dbReference type="AlphaFoldDB" id="A0AA38UIC5"/>
<evidence type="ECO:0000313" key="1">
    <source>
        <dbReference type="EMBL" id="KAJ3842325.1"/>
    </source>
</evidence>
<proteinExistence type="predicted"/>
<evidence type="ECO:0000313" key="2">
    <source>
        <dbReference type="Proteomes" id="UP001163846"/>
    </source>
</evidence>
<accession>A0AA38UIC5</accession>
<keyword evidence="2" id="KW-1185">Reference proteome</keyword>
<organism evidence="1 2">
    <name type="scientific">Lentinula raphanica</name>
    <dbReference type="NCBI Taxonomy" id="153919"/>
    <lineage>
        <taxon>Eukaryota</taxon>
        <taxon>Fungi</taxon>
        <taxon>Dikarya</taxon>
        <taxon>Basidiomycota</taxon>
        <taxon>Agaricomycotina</taxon>
        <taxon>Agaricomycetes</taxon>
        <taxon>Agaricomycetidae</taxon>
        <taxon>Agaricales</taxon>
        <taxon>Marasmiineae</taxon>
        <taxon>Omphalotaceae</taxon>
        <taxon>Lentinula</taxon>
    </lineage>
</organism>
<dbReference type="Proteomes" id="UP001163846">
    <property type="component" value="Unassembled WGS sequence"/>
</dbReference>
<protein>
    <submittedName>
        <fullName evidence="1">Uncharacterized protein</fullName>
    </submittedName>
</protein>
<sequence length="250" mass="27438">MQFSTTSQSSSVGTSRQAGTLLAAAAPAPRSVGSLSKTWTFPRAQAVPDVDQSRNDVDKFFNCLEDSETDSTGSPVSPSIYTYEHNKGLFAKGLEAFNDDEVMPFTLPLDIIGAIVEEQTSPRSLPVVVEEEEGEDDDELTRVDDDDDMFSDISGIKITFTPPSPHLEDSGDEIDDFQEEKQIDITMELGGIIDIPVARTEQSPSPFPKPMVSPSSHALSTLLFNPPNLPTSLHFLRHLRHLHPPLYPLL</sequence>
<name>A0AA38UIC5_9AGAR</name>
<reference evidence="1" key="1">
    <citation type="submission" date="2022-08" db="EMBL/GenBank/DDBJ databases">
        <authorList>
            <consortium name="DOE Joint Genome Institute"/>
            <person name="Min B."/>
            <person name="Riley R."/>
            <person name="Sierra-Patev S."/>
            <person name="Naranjo-Ortiz M."/>
            <person name="Looney B."/>
            <person name="Konkel Z."/>
            <person name="Slot J.C."/>
            <person name="Sakamoto Y."/>
            <person name="Steenwyk J.L."/>
            <person name="Rokas A."/>
            <person name="Carro J."/>
            <person name="Camarero S."/>
            <person name="Ferreira P."/>
            <person name="Molpeceres G."/>
            <person name="Ruiz-Duenas F.J."/>
            <person name="Serrano A."/>
            <person name="Henrissat B."/>
            <person name="Drula E."/>
            <person name="Hughes K.W."/>
            <person name="Mata J.L."/>
            <person name="Ishikawa N.K."/>
            <person name="Vargas-Isla R."/>
            <person name="Ushijima S."/>
            <person name="Smith C.A."/>
            <person name="Ahrendt S."/>
            <person name="Andreopoulos W."/>
            <person name="He G."/>
            <person name="Labutti K."/>
            <person name="Lipzen A."/>
            <person name="Ng V."/>
            <person name="Sandor L."/>
            <person name="Barry K."/>
            <person name="Martinez A.T."/>
            <person name="Xiao Y."/>
            <person name="Gibbons J.G."/>
            <person name="Terashima K."/>
            <person name="Hibbett D.S."/>
            <person name="Grigoriev I.V."/>
        </authorList>
    </citation>
    <scope>NUCLEOTIDE SEQUENCE</scope>
    <source>
        <strain evidence="1">TFB9207</strain>
    </source>
</reference>